<feature type="compositionally biased region" description="Polar residues" evidence="1">
    <location>
        <begin position="77"/>
        <end position="93"/>
    </location>
</feature>
<evidence type="ECO:0000313" key="3">
    <source>
        <dbReference type="Proteomes" id="UP000828251"/>
    </source>
</evidence>
<evidence type="ECO:0000313" key="2">
    <source>
        <dbReference type="EMBL" id="KAH1115618.1"/>
    </source>
</evidence>
<proteinExistence type="predicted"/>
<accession>A0A9D4AGX3</accession>
<name>A0A9D4AGX3_9ROSI</name>
<keyword evidence="3" id="KW-1185">Reference proteome</keyword>
<evidence type="ECO:0000256" key="1">
    <source>
        <dbReference type="SAM" id="MobiDB-lite"/>
    </source>
</evidence>
<dbReference type="AlphaFoldDB" id="A0A9D4AGX3"/>
<comment type="caution">
    <text evidence="2">The sequence shown here is derived from an EMBL/GenBank/DDBJ whole genome shotgun (WGS) entry which is preliminary data.</text>
</comment>
<organism evidence="2 3">
    <name type="scientific">Gossypium stocksii</name>
    <dbReference type="NCBI Taxonomy" id="47602"/>
    <lineage>
        <taxon>Eukaryota</taxon>
        <taxon>Viridiplantae</taxon>
        <taxon>Streptophyta</taxon>
        <taxon>Embryophyta</taxon>
        <taxon>Tracheophyta</taxon>
        <taxon>Spermatophyta</taxon>
        <taxon>Magnoliopsida</taxon>
        <taxon>eudicotyledons</taxon>
        <taxon>Gunneridae</taxon>
        <taxon>Pentapetalae</taxon>
        <taxon>rosids</taxon>
        <taxon>malvids</taxon>
        <taxon>Malvales</taxon>
        <taxon>Malvaceae</taxon>
        <taxon>Malvoideae</taxon>
        <taxon>Gossypium</taxon>
    </lineage>
</organism>
<protein>
    <submittedName>
        <fullName evidence="2">Uncharacterized protein</fullName>
    </submittedName>
</protein>
<dbReference type="Proteomes" id="UP000828251">
    <property type="component" value="Unassembled WGS sequence"/>
</dbReference>
<reference evidence="2 3" key="1">
    <citation type="journal article" date="2021" name="Plant Biotechnol. J.">
        <title>Multi-omics assisted identification of the key and species-specific regulatory components of drought-tolerant mechanisms in Gossypium stocksii.</title>
        <authorList>
            <person name="Yu D."/>
            <person name="Ke L."/>
            <person name="Zhang D."/>
            <person name="Wu Y."/>
            <person name="Sun Y."/>
            <person name="Mei J."/>
            <person name="Sun J."/>
            <person name="Sun Y."/>
        </authorList>
    </citation>
    <scope>NUCLEOTIDE SEQUENCE [LARGE SCALE GENOMIC DNA]</scope>
    <source>
        <strain evidence="3">cv. E1</strain>
        <tissue evidence="2">Leaf</tissue>
    </source>
</reference>
<dbReference type="EMBL" id="JAIQCV010000003">
    <property type="protein sequence ID" value="KAH1115618.1"/>
    <property type="molecule type" value="Genomic_DNA"/>
</dbReference>
<dbReference type="OrthoDB" id="10250282at2759"/>
<feature type="region of interest" description="Disordered" evidence="1">
    <location>
        <begin position="71"/>
        <end position="93"/>
    </location>
</feature>
<sequence length="93" mass="10411">MIELIIQLIDVYKSRDIALKASGAYKNYKPCSGSSNHNRNYAGSDVASDSARFHCPYRRIRSLTPRRWGKEMESRIKTLSSAEGTPTSVSGRT</sequence>
<gene>
    <name evidence="2" type="ORF">J1N35_008996</name>
</gene>